<name>A0A2G9YSQ5_9BACT</name>
<comment type="caution">
    <text evidence="2">The sequence shown here is derived from an EMBL/GenBank/DDBJ whole genome shotgun (WGS) entry which is preliminary data.</text>
</comment>
<feature type="region of interest" description="Disordered" evidence="1">
    <location>
        <begin position="45"/>
        <end position="67"/>
    </location>
</feature>
<evidence type="ECO:0000313" key="3">
    <source>
        <dbReference type="Proteomes" id="UP000229054"/>
    </source>
</evidence>
<accession>A0A2G9YSQ5</accession>
<protein>
    <submittedName>
        <fullName evidence="2">Uncharacterized protein</fullName>
    </submittedName>
</protein>
<evidence type="ECO:0000256" key="1">
    <source>
        <dbReference type="SAM" id="MobiDB-lite"/>
    </source>
</evidence>
<proteinExistence type="predicted"/>
<dbReference type="AlphaFoldDB" id="A0A2G9YSQ5"/>
<organism evidence="2 3">
    <name type="scientific">Candidatus Nealsonbacteria bacterium CG23_combo_of_CG06-09_8_20_14_all_39_25</name>
    <dbReference type="NCBI Taxonomy" id="1974723"/>
    <lineage>
        <taxon>Bacteria</taxon>
        <taxon>Candidatus Nealsoniibacteriota</taxon>
    </lineage>
</organism>
<gene>
    <name evidence="2" type="ORF">COX38_01555</name>
</gene>
<dbReference type="EMBL" id="PCRN01000062">
    <property type="protein sequence ID" value="PIP22258.1"/>
    <property type="molecule type" value="Genomic_DNA"/>
</dbReference>
<evidence type="ECO:0000313" key="2">
    <source>
        <dbReference type="EMBL" id="PIP22258.1"/>
    </source>
</evidence>
<dbReference type="Proteomes" id="UP000229054">
    <property type="component" value="Unassembled WGS sequence"/>
</dbReference>
<reference evidence="2 3" key="1">
    <citation type="submission" date="2017-09" db="EMBL/GenBank/DDBJ databases">
        <title>Depth-based differentiation of microbial function through sediment-hosted aquifers and enrichment of novel symbionts in the deep terrestrial subsurface.</title>
        <authorList>
            <person name="Probst A.J."/>
            <person name="Ladd B."/>
            <person name="Jarett J.K."/>
            <person name="Geller-Mcgrath D.E."/>
            <person name="Sieber C.M."/>
            <person name="Emerson J.B."/>
            <person name="Anantharaman K."/>
            <person name="Thomas B.C."/>
            <person name="Malmstrom R."/>
            <person name="Stieglmeier M."/>
            <person name="Klingl A."/>
            <person name="Woyke T."/>
            <person name="Ryan C.M."/>
            <person name="Banfield J.F."/>
        </authorList>
    </citation>
    <scope>NUCLEOTIDE SEQUENCE [LARGE SCALE GENOMIC DNA]</scope>
    <source>
        <strain evidence="2">CG23_combo_of_CG06-09_8_20_14_all_39_25</strain>
    </source>
</reference>
<sequence>MKISELPTGQCSVILAFTNGEKRRVSGKITEKRGIKYLIARQSPKKSFGPGTQVLWNRNETKKGGTK</sequence>